<comment type="caution">
    <text evidence="1">The sequence shown here is derived from an EMBL/GenBank/DDBJ whole genome shotgun (WGS) entry which is preliminary data.</text>
</comment>
<gene>
    <name evidence="1" type="ORF">TRAPUB_2784</name>
</gene>
<organism evidence="1 2">
    <name type="scientific">Trametes pubescens</name>
    <name type="common">White-rot fungus</name>
    <dbReference type="NCBI Taxonomy" id="154538"/>
    <lineage>
        <taxon>Eukaryota</taxon>
        <taxon>Fungi</taxon>
        <taxon>Dikarya</taxon>
        <taxon>Basidiomycota</taxon>
        <taxon>Agaricomycotina</taxon>
        <taxon>Agaricomycetes</taxon>
        <taxon>Polyporales</taxon>
        <taxon>Polyporaceae</taxon>
        <taxon>Trametes</taxon>
    </lineage>
</organism>
<dbReference type="Proteomes" id="UP000184267">
    <property type="component" value="Unassembled WGS sequence"/>
</dbReference>
<reference evidence="1 2" key="1">
    <citation type="submission" date="2016-10" db="EMBL/GenBank/DDBJ databases">
        <title>Genome sequence of the basidiomycete white-rot fungus Trametes pubescens.</title>
        <authorList>
            <person name="Makela M.R."/>
            <person name="Granchi Z."/>
            <person name="Peng M."/>
            <person name="De Vries R.P."/>
            <person name="Grigoriev I."/>
            <person name="Riley R."/>
            <person name="Hilden K."/>
        </authorList>
    </citation>
    <scope>NUCLEOTIDE SEQUENCE [LARGE SCALE GENOMIC DNA]</scope>
    <source>
        <strain evidence="1 2">FBCC735</strain>
    </source>
</reference>
<dbReference type="EMBL" id="MNAD01001317">
    <property type="protein sequence ID" value="OJT06365.1"/>
    <property type="molecule type" value="Genomic_DNA"/>
</dbReference>
<dbReference type="AlphaFoldDB" id="A0A1M2VFJ7"/>
<name>A0A1M2VFJ7_TRAPU</name>
<keyword evidence="2" id="KW-1185">Reference proteome</keyword>
<feature type="non-terminal residue" evidence="1">
    <location>
        <position position="1"/>
    </location>
</feature>
<evidence type="ECO:0000313" key="2">
    <source>
        <dbReference type="Proteomes" id="UP000184267"/>
    </source>
</evidence>
<proteinExistence type="predicted"/>
<sequence length="52" mass="6019">ENPRHQQARLARCPPTYTAGLPRVPRSLQQLLKRAAAWREFQESPGRPRGRL</sequence>
<accession>A0A1M2VFJ7</accession>
<protein>
    <submittedName>
        <fullName evidence="1">Uncharacterized protein</fullName>
    </submittedName>
</protein>
<evidence type="ECO:0000313" key="1">
    <source>
        <dbReference type="EMBL" id="OJT06365.1"/>
    </source>
</evidence>
<feature type="non-terminal residue" evidence="1">
    <location>
        <position position="52"/>
    </location>
</feature>